<name>A0ABT9ZPI7_9BACI</name>
<dbReference type="Proteomes" id="UP001230005">
    <property type="component" value="Unassembled WGS sequence"/>
</dbReference>
<keyword evidence="2" id="KW-1185">Reference proteome</keyword>
<comment type="caution">
    <text evidence="1">The sequence shown here is derived from an EMBL/GenBank/DDBJ whole genome shotgun (WGS) entry which is preliminary data.</text>
</comment>
<accession>A0ABT9ZPI7</accession>
<proteinExistence type="predicted"/>
<gene>
    <name evidence="1" type="ORF">J2S74_000486</name>
</gene>
<dbReference type="EMBL" id="JAUSUG010000001">
    <property type="protein sequence ID" value="MDQ0253114.1"/>
    <property type="molecule type" value="Genomic_DNA"/>
</dbReference>
<evidence type="ECO:0000313" key="2">
    <source>
        <dbReference type="Proteomes" id="UP001230005"/>
    </source>
</evidence>
<organism evidence="1 2">
    <name type="scientific">Evansella vedderi</name>
    <dbReference type="NCBI Taxonomy" id="38282"/>
    <lineage>
        <taxon>Bacteria</taxon>
        <taxon>Bacillati</taxon>
        <taxon>Bacillota</taxon>
        <taxon>Bacilli</taxon>
        <taxon>Bacillales</taxon>
        <taxon>Bacillaceae</taxon>
        <taxon>Evansella</taxon>
    </lineage>
</organism>
<evidence type="ECO:0000313" key="1">
    <source>
        <dbReference type="EMBL" id="MDQ0253114.1"/>
    </source>
</evidence>
<sequence length="33" mass="3685">MISSDDLTNERVNVNYIKAKGGTAAQYNRTIKL</sequence>
<reference evidence="1 2" key="1">
    <citation type="submission" date="2023-07" db="EMBL/GenBank/DDBJ databases">
        <title>Genomic Encyclopedia of Type Strains, Phase IV (KMG-IV): sequencing the most valuable type-strain genomes for metagenomic binning, comparative biology and taxonomic classification.</title>
        <authorList>
            <person name="Goeker M."/>
        </authorList>
    </citation>
    <scope>NUCLEOTIDE SEQUENCE [LARGE SCALE GENOMIC DNA]</scope>
    <source>
        <strain evidence="1 2">DSM 9768</strain>
    </source>
</reference>
<protein>
    <submittedName>
        <fullName evidence="1">Uncharacterized protein</fullName>
    </submittedName>
</protein>